<keyword evidence="1" id="KW-0472">Membrane</keyword>
<feature type="transmembrane region" description="Helical" evidence="1">
    <location>
        <begin position="7"/>
        <end position="30"/>
    </location>
</feature>
<dbReference type="Proteomes" id="UP001168620">
    <property type="component" value="Unassembled WGS sequence"/>
</dbReference>
<name>A0ABT8FM07_9ACTN</name>
<dbReference type="RefSeq" id="WP_300955118.1">
    <property type="nucleotide sequence ID" value="NZ_JAUHJQ010000020.1"/>
</dbReference>
<organism evidence="2 3">
    <name type="scientific">Nocardioides oceani</name>
    <dbReference type="NCBI Taxonomy" id="3058369"/>
    <lineage>
        <taxon>Bacteria</taxon>
        <taxon>Bacillati</taxon>
        <taxon>Actinomycetota</taxon>
        <taxon>Actinomycetes</taxon>
        <taxon>Propionibacteriales</taxon>
        <taxon>Nocardioidaceae</taxon>
        <taxon>Nocardioides</taxon>
    </lineage>
</organism>
<feature type="transmembrane region" description="Helical" evidence="1">
    <location>
        <begin position="83"/>
        <end position="105"/>
    </location>
</feature>
<protein>
    <submittedName>
        <fullName evidence="2">DUF2269 domain-containing protein</fullName>
    </submittedName>
</protein>
<reference evidence="2" key="1">
    <citation type="submission" date="2023-06" db="EMBL/GenBank/DDBJ databases">
        <title>Draft genome sequence of Nocardioides sp. SOB77.</title>
        <authorList>
            <person name="Zhang G."/>
        </authorList>
    </citation>
    <scope>NUCLEOTIDE SEQUENCE</scope>
    <source>
        <strain evidence="2">SOB77</strain>
    </source>
</reference>
<evidence type="ECO:0000313" key="2">
    <source>
        <dbReference type="EMBL" id="MDN4175703.1"/>
    </source>
</evidence>
<evidence type="ECO:0000313" key="3">
    <source>
        <dbReference type="Proteomes" id="UP001168620"/>
    </source>
</evidence>
<accession>A0ABT8FM07</accession>
<comment type="caution">
    <text evidence="2">The sequence shown here is derived from an EMBL/GenBank/DDBJ whole genome shotgun (WGS) entry which is preliminary data.</text>
</comment>
<feature type="transmembrane region" description="Helical" evidence="1">
    <location>
        <begin position="125"/>
        <end position="144"/>
    </location>
</feature>
<proteinExistence type="predicted"/>
<keyword evidence="1" id="KW-0812">Transmembrane</keyword>
<gene>
    <name evidence="2" type="ORF">QWY28_22265</name>
</gene>
<dbReference type="EMBL" id="JAUHJQ010000020">
    <property type="protein sequence ID" value="MDN4175703.1"/>
    <property type="molecule type" value="Genomic_DNA"/>
</dbReference>
<sequence>MLRKLMLTVHVATSVGWLGEIVAYLALNVAALGGRDEQTIRAAYLMMEPVALYALVPLGGASLVTGIVQAVGSPWGLFRHYWVTMSLAVTAFAFVILVLHLPTVHDLAAAAADPSTDMGALGGDLFHSLGGLVTLTVPLVLNIYKPRGLTRYGWRKARRERPRVMTAG</sequence>
<feature type="transmembrane region" description="Helical" evidence="1">
    <location>
        <begin position="50"/>
        <end position="71"/>
    </location>
</feature>
<evidence type="ECO:0000256" key="1">
    <source>
        <dbReference type="SAM" id="Phobius"/>
    </source>
</evidence>
<keyword evidence="3" id="KW-1185">Reference proteome</keyword>
<keyword evidence="1" id="KW-1133">Transmembrane helix</keyword>